<keyword evidence="3" id="KW-1185">Reference proteome</keyword>
<keyword evidence="1" id="KW-0812">Transmembrane</keyword>
<name>A0A066RSQ6_9GAMM</name>
<dbReference type="OrthoDB" id="5902101at2"/>
<dbReference type="Proteomes" id="UP000027192">
    <property type="component" value="Unassembled WGS sequence"/>
</dbReference>
<comment type="caution">
    <text evidence="2">The sequence shown here is derived from an EMBL/GenBank/DDBJ whole genome shotgun (WGS) entry which is preliminary data.</text>
</comment>
<evidence type="ECO:0008006" key="4">
    <source>
        <dbReference type="Google" id="ProtNLM"/>
    </source>
</evidence>
<reference evidence="2 3" key="1">
    <citation type="submission" date="2014-04" db="EMBL/GenBank/DDBJ databases">
        <title>Draft genome sequence of Photobacterium halotolerans S2753: a solonamide, ngercheumicin and holomycin producer.</title>
        <authorList>
            <person name="Machado H.R."/>
            <person name="Gram L."/>
        </authorList>
    </citation>
    <scope>NUCLEOTIDE SEQUENCE [LARGE SCALE GENOMIC DNA]</scope>
    <source>
        <strain evidence="2 3">S2753</strain>
    </source>
</reference>
<evidence type="ECO:0000313" key="2">
    <source>
        <dbReference type="EMBL" id="KDM93495.1"/>
    </source>
</evidence>
<evidence type="ECO:0000313" key="3">
    <source>
        <dbReference type="Proteomes" id="UP000027192"/>
    </source>
</evidence>
<keyword evidence="1" id="KW-0472">Membrane</keyword>
<protein>
    <recommendedName>
        <fullName evidence="4">Copper resistance protein</fullName>
    </recommendedName>
</protein>
<accession>A0A066RSQ6</accession>
<keyword evidence="1" id="KW-1133">Transmembrane helix</keyword>
<evidence type="ECO:0000256" key="1">
    <source>
        <dbReference type="SAM" id="Phobius"/>
    </source>
</evidence>
<gene>
    <name evidence="2" type="ORF">EA58_01120</name>
</gene>
<feature type="transmembrane region" description="Helical" evidence="1">
    <location>
        <begin position="12"/>
        <end position="31"/>
    </location>
</feature>
<proteinExistence type="predicted"/>
<feature type="transmembrane region" description="Helical" evidence="1">
    <location>
        <begin position="80"/>
        <end position="98"/>
    </location>
</feature>
<dbReference type="EMBL" id="JMIB01000002">
    <property type="protein sequence ID" value="KDM93495.1"/>
    <property type="molecule type" value="Genomic_DNA"/>
</dbReference>
<dbReference type="STRING" id="1654360.EA58_01120"/>
<dbReference type="AlphaFoldDB" id="A0A066RSQ6"/>
<dbReference type="RefSeq" id="WP_036747853.1">
    <property type="nucleotide sequence ID" value="NZ_JAGSGC010000001.1"/>
</dbReference>
<organism evidence="2 3">
    <name type="scientific">Photobacterium galatheae</name>
    <dbReference type="NCBI Taxonomy" id="1654360"/>
    <lineage>
        <taxon>Bacteria</taxon>
        <taxon>Pseudomonadati</taxon>
        <taxon>Pseudomonadota</taxon>
        <taxon>Gammaproteobacteria</taxon>
        <taxon>Vibrionales</taxon>
        <taxon>Vibrionaceae</taxon>
        <taxon>Photobacterium</taxon>
    </lineage>
</organism>
<sequence length="125" mass="14276">MLYFFRRQPFVYWAFVLTAWVMFVCLTKNIGAVSLCPEQSVLHSQVKATETAEHEAPGADVGTCELSSKLIQMKFQLHDFVFLPAVFLILLIAGLFGASRISPPCFREPKVPKRRIHLQLCTFRE</sequence>